<keyword evidence="2" id="KW-1133">Transmembrane helix</keyword>
<dbReference type="RefSeq" id="WP_061093896.1">
    <property type="nucleotide sequence ID" value="NZ_CP014323.1"/>
</dbReference>
<protein>
    <submittedName>
        <fullName evidence="3">Uncharacterized protein</fullName>
    </submittedName>
</protein>
<feature type="region of interest" description="Disordered" evidence="1">
    <location>
        <begin position="57"/>
        <end position="76"/>
    </location>
</feature>
<name>A0A126PUQ1_ALTMA</name>
<sequence length="76" mass="8404">MATLFYALALAICAYVVYSVAIIRLQSKMKRREDELKKAGVTPSGSGLCHGMKLNHNKSGVIKDQKKSSAWYSRLA</sequence>
<keyword evidence="2" id="KW-0472">Membrane</keyword>
<proteinExistence type="predicted"/>
<accession>A0A126PUQ1</accession>
<evidence type="ECO:0000256" key="1">
    <source>
        <dbReference type="SAM" id="MobiDB-lite"/>
    </source>
</evidence>
<dbReference type="AlphaFoldDB" id="A0A126PUQ1"/>
<dbReference type="Proteomes" id="UP000063991">
    <property type="component" value="Chromosome"/>
</dbReference>
<gene>
    <name evidence="3" type="ORF">AVL55_00410</name>
</gene>
<dbReference type="EMBL" id="CP014323">
    <property type="protein sequence ID" value="AMJ96774.1"/>
    <property type="molecule type" value="Genomic_DNA"/>
</dbReference>
<dbReference type="OrthoDB" id="6401722at2"/>
<reference evidence="3 4" key="1">
    <citation type="submission" date="2015-12" db="EMBL/GenBank/DDBJ databases">
        <authorList>
            <person name="Shamseldin A."/>
            <person name="Moawad H."/>
            <person name="Abd El-Rahim W.M."/>
            <person name="Sadowsky M.J."/>
        </authorList>
    </citation>
    <scope>NUCLEOTIDE SEQUENCE [LARGE SCALE GENOMIC DNA]</scope>
    <source>
        <strain evidence="3 4">D7</strain>
    </source>
</reference>
<evidence type="ECO:0000313" key="3">
    <source>
        <dbReference type="EMBL" id="AMJ96774.1"/>
    </source>
</evidence>
<evidence type="ECO:0000256" key="2">
    <source>
        <dbReference type="SAM" id="Phobius"/>
    </source>
</evidence>
<feature type="transmembrane region" description="Helical" evidence="2">
    <location>
        <begin position="6"/>
        <end position="25"/>
    </location>
</feature>
<organism evidence="3 4">
    <name type="scientific">Alteromonas macleodii</name>
    <name type="common">Pseudoalteromonas macleodii</name>
    <dbReference type="NCBI Taxonomy" id="28108"/>
    <lineage>
        <taxon>Bacteria</taxon>
        <taxon>Pseudomonadati</taxon>
        <taxon>Pseudomonadota</taxon>
        <taxon>Gammaproteobacteria</taxon>
        <taxon>Alteromonadales</taxon>
        <taxon>Alteromonadaceae</taxon>
        <taxon>Alteromonas/Salinimonas group</taxon>
        <taxon>Alteromonas</taxon>
    </lineage>
</organism>
<keyword evidence="2" id="KW-0812">Transmembrane</keyword>
<evidence type="ECO:0000313" key="4">
    <source>
        <dbReference type="Proteomes" id="UP000063991"/>
    </source>
</evidence>